<gene>
    <name evidence="2" type="ORF">GCM10010226_55780</name>
</gene>
<comment type="caution">
    <text evidence="2">The sequence shown here is derived from an EMBL/GenBank/DDBJ whole genome shotgun (WGS) entry which is preliminary data.</text>
</comment>
<dbReference type="InterPro" id="IPR011989">
    <property type="entry name" value="ARM-like"/>
</dbReference>
<evidence type="ECO:0000256" key="1">
    <source>
        <dbReference type="SAM" id="MobiDB-lite"/>
    </source>
</evidence>
<sequence>MDDDDLAPMHLNEVMDGLAANPALPAPLVRRLLGWRRGMGTVARRPDLTEDMLVDIIAIDDPWLLHSLALNDRLPDRFRIRLAAHRDKAVRAALVICAATAPREMLERLIDDPEPQVREYLARNRHTPPDLRARLATDPAPAIRAALARHWTQAPEAVRRILLTDPEAEVRAAACSTYFAHTPHPVPPSDLLPALLADPVTRAGAVMHAVLDTEAIRRLAADPHSEVRAELARHPDLPPSVREVLAVDPALNVRVKVFARPDTPENLRAEIHTSVHELSRSTADPSPDADDAAVLQWYQNVAARTELRILRLPWVTADPLPHVDSPYVSFRVSAAASEALPADAVAGLLDDEEEIVRLTMAHTAPHLVDPVTAENIERRYRRRDKFTFWWDKEEVLTFPPEALRRFATDPEPRLRSFAPRDPNLPPELAEKLASDPEGRVRRAVAPHRGLPLPSLLRLLADPSEQVAEAAAASPFLPVEHMERLLTRAGL</sequence>
<accession>A0A918HL62</accession>
<dbReference type="SUPFAM" id="SSF48371">
    <property type="entry name" value="ARM repeat"/>
    <property type="match status" value="1"/>
</dbReference>
<dbReference type="Proteomes" id="UP000646776">
    <property type="component" value="Unassembled WGS sequence"/>
</dbReference>
<dbReference type="InterPro" id="IPR016024">
    <property type="entry name" value="ARM-type_fold"/>
</dbReference>
<protein>
    <recommendedName>
        <fullName evidence="4">Leucine rich repeat variant</fullName>
    </recommendedName>
</protein>
<dbReference type="EMBL" id="BMSA01000018">
    <property type="protein sequence ID" value="GGT70728.1"/>
    <property type="molecule type" value="Genomic_DNA"/>
</dbReference>
<name>A0A918HL62_9ACTN</name>
<reference evidence="2" key="2">
    <citation type="submission" date="2020-09" db="EMBL/GenBank/DDBJ databases">
        <authorList>
            <person name="Sun Q."/>
            <person name="Ohkuma M."/>
        </authorList>
    </citation>
    <scope>NUCLEOTIDE SEQUENCE</scope>
    <source>
        <strain evidence="2">JCM 4125</strain>
    </source>
</reference>
<dbReference type="AlphaFoldDB" id="A0A918HL62"/>
<reference evidence="2" key="1">
    <citation type="journal article" date="2014" name="Int. J. Syst. Evol. Microbiol.">
        <title>Complete genome sequence of Corynebacterium casei LMG S-19264T (=DSM 44701T), isolated from a smear-ripened cheese.</title>
        <authorList>
            <consortium name="US DOE Joint Genome Institute (JGI-PGF)"/>
            <person name="Walter F."/>
            <person name="Albersmeier A."/>
            <person name="Kalinowski J."/>
            <person name="Ruckert C."/>
        </authorList>
    </citation>
    <scope>NUCLEOTIDE SEQUENCE</scope>
    <source>
        <strain evidence="2">JCM 4125</strain>
    </source>
</reference>
<proteinExistence type="predicted"/>
<feature type="compositionally biased region" description="Basic and acidic residues" evidence="1">
    <location>
        <begin position="428"/>
        <end position="438"/>
    </location>
</feature>
<organism evidence="2 3">
    <name type="scientific">Streptomyces phaeofaciens</name>
    <dbReference type="NCBI Taxonomy" id="68254"/>
    <lineage>
        <taxon>Bacteria</taxon>
        <taxon>Bacillati</taxon>
        <taxon>Actinomycetota</taxon>
        <taxon>Actinomycetes</taxon>
        <taxon>Kitasatosporales</taxon>
        <taxon>Streptomycetaceae</taxon>
        <taxon>Streptomyces</taxon>
    </lineage>
</organism>
<feature type="region of interest" description="Disordered" evidence="1">
    <location>
        <begin position="409"/>
        <end position="438"/>
    </location>
</feature>
<evidence type="ECO:0000313" key="3">
    <source>
        <dbReference type="Proteomes" id="UP000646776"/>
    </source>
</evidence>
<keyword evidence="3" id="KW-1185">Reference proteome</keyword>
<evidence type="ECO:0008006" key="4">
    <source>
        <dbReference type="Google" id="ProtNLM"/>
    </source>
</evidence>
<dbReference type="Gene3D" id="1.25.10.10">
    <property type="entry name" value="Leucine-rich Repeat Variant"/>
    <property type="match status" value="2"/>
</dbReference>
<evidence type="ECO:0000313" key="2">
    <source>
        <dbReference type="EMBL" id="GGT70728.1"/>
    </source>
</evidence>
<dbReference type="RefSeq" id="WP_189714155.1">
    <property type="nucleotide sequence ID" value="NZ_BMSA01000018.1"/>
</dbReference>